<proteinExistence type="predicted"/>
<reference evidence="1 2" key="1">
    <citation type="journal article" date="2020" name="Cell">
        <title>Large-Scale Comparative Analyses of Tick Genomes Elucidate Their Genetic Diversity and Vector Capacities.</title>
        <authorList>
            <consortium name="Tick Genome and Microbiome Consortium (TIGMIC)"/>
            <person name="Jia N."/>
            <person name="Wang J."/>
            <person name="Shi W."/>
            <person name="Du L."/>
            <person name="Sun Y."/>
            <person name="Zhan W."/>
            <person name="Jiang J.F."/>
            <person name="Wang Q."/>
            <person name="Zhang B."/>
            <person name="Ji P."/>
            <person name="Bell-Sakyi L."/>
            <person name="Cui X.M."/>
            <person name="Yuan T.T."/>
            <person name="Jiang B.G."/>
            <person name="Yang W.F."/>
            <person name="Lam T.T."/>
            <person name="Chang Q.C."/>
            <person name="Ding S.J."/>
            <person name="Wang X.J."/>
            <person name="Zhu J.G."/>
            <person name="Ruan X.D."/>
            <person name="Zhao L."/>
            <person name="Wei J.T."/>
            <person name="Ye R.Z."/>
            <person name="Que T.C."/>
            <person name="Du C.H."/>
            <person name="Zhou Y.H."/>
            <person name="Cheng J.X."/>
            <person name="Dai P.F."/>
            <person name="Guo W.B."/>
            <person name="Han X.H."/>
            <person name="Huang E.J."/>
            <person name="Li L.F."/>
            <person name="Wei W."/>
            <person name="Gao Y.C."/>
            <person name="Liu J.Z."/>
            <person name="Shao H.Z."/>
            <person name="Wang X."/>
            <person name="Wang C.C."/>
            <person name="Yang T.C."/>
            <person name="Huo Q.B."/>
            <person name="Li W."/>
            <person name="Chen H.Y."/>
            <person name="Chen S.E."/>
            <person name="Zhou L.G."/>
            <person name="Ni X.B."/>
            <person name="Tian J.H."/>
            <person name="Sheng Y."/>
            <person name="Liu T."/>
            <person name="Pan Y.S."/>
            <person name="Xia L.Y."/>
            <person name="Li J."/>
            <person name="Zhao F."/>
            <person name="Cao W.C."/>
        </authorList>
    </citation>
    <scope>NUCLEOTIDE SEQUENCE [LARGE SCALE GENOMIC DNA]</scope>
    <source>
        <strain evidence="1">Iper-2018</strain>
    </source>
</reference>
<evidence type="ECO:0000313" key="2">
    <source>
        <dbReference type="Proteomes" id="UP000805193"/>
    </source>
</evidence>
<protein>
    <submittedName>
        <fullName evidence="1">Uncharacterized protein</fullName>
    </submittedName>
</protein>
<accession>A0AC60PCF1</accession>
<organism evidence="1 2">
    <name type="scientific">Ixodes persulcatus</name>
    <name type="common">Taiga tick</name>
    <dbReference type="NCBI Taxonomy" id="34615"/>
    <lineage>
        <taxon>Eukaryota</taxon>
        <taxon>Metazoa</taxon>
        <taxon>Ecdysozoa</taxon>
        <taxon>Arthropoda</taxon>
        <taxon>Chelicerata</taxon>
        <taxon>Arachnida</taxon>
        <taxon>Acari</taxon>
        <taxon>Parasitiformes</taxon>
        <taxon>Ixodida</taxon>
        <taxon>Ixodoidea</taxon>
        <taxon>Ixodidae</taxon>
        <taxon>Ixodinae</taxon>
        <taxon>Ixodes</taxon>
    </lineage>
</organism>
<keyword evidence="2" id="KW-1185">Reference proteome</keyword>
<dbReference type="EMBL" id="JABSTQ010010847">
    <property type="protein sequence ID" value="KAG0417404.1"/>
    <property type="molecule type" value="Genomic_DNA"/>
</dbReference>
<feature type="non-terminal residue" evidence="1">
    <location>
        <position position="1"/>
    </location>
</feature>
<sequence>VKGTSPPKKGVDRRRTVVIPYLHEVSHNLSEIFCHCNLAACVSTGYMCKSRQELCFWDQASAWPSDVTGSGPYHWRYGCVDLLADSEARSYKSAGPQDVEDAVGHSAPHERWDCNASLGDEATGGARVHRRCCNHDMCNFDKDYRDGAPGGHSGRDLGEPIIAAGSLTRLLWFRAAVIAVPITGGFVLVLLVLLASRLLRRDADLPSQGSHLVHGMHEPRKASAKSFVSCLRGLWPVKTDKSVVLV</sequence>
<gene>
    <name evidence="1" type="ORF">HPB47_005646</name>
</gene>
<name>A0AC60PCF1_IXOPE</name>
<evidence type="ECO:0000313" key="1">
    <source>
        <dbReference type="EMBL" id="KAG0417404.1"/>
    </source>
</evidence>
<comment type="caution">
    <text evidence="1">The sequence shown here is derived from an EMBL/GenBank/DDBJ whole genome shotgun (WGS) entry which is preliminary data.</text>
</comment>
<dbReference type="Proteomes" id="UP000805193">
    <property type="component" value="Unassembled WGS sequence"/>
</dbReference>